<dbReference type="EMBL" id="CABVLU010000001">
    <property type="protein sequence ID" value="VVT45772.1"/>
    <property type="molecule type" value="Genomic_DNA"/>
</dbReference>
<name>A0A5E8B4M6_9ASCO</name>
<dbReference type="InterPro" id="IPR001810">
    <property type="entry name" value="F-box_dom"/>
</dbReference>
<sequence length="593" mass="69947">MITSLNDLPLDIHTNLLDFLKQQDLNNLSKTSQNLRNFYSVHKWSKTFVFKAESDRKRLNYPSVPLNVFLSPEKYSWFETKYIFTIRLSDEICNTELFDQLISYFATDEFFQKHYPRLKVVEFQNMMNSFVLGLKLREDKISSYVMNWGKMVIALSLNVEKDSCAKVFLDFKSINRLHIKLESSMDLPNELAKLPHLEYLKLDVPFQQTNNMMEKSFTVLTQKFPNTINTFILKFFPIYQVNIYTGQKLEQFGSKSNKLVVPDVTGIEYKLVQFNPPFVFDYFSFPNVSYFNLHAESYKFTSITPTISIDITTLELSYYQLERDMSLMKLLADTLGKTKHLRRLDLKYSRWAEDDLPETAVVHSVLNIFINYEEENISEIIEKGAKTIEMILSSDLLKCYNTEPIFNARYEIVEAILRIIFCPSENTDFSNFADEFQDLFRWIWVRESMFKAIQSLKQLEYFYLNSKSNSFMPFSPHFLELMNKDGNIKQIFVTFGPEDDSYLGMNMYYDLQKDHIYPSTFFNVYSKLFELPFVYCIGPHTHTQNSEGSLECVIELEKQQSFALETKKLANDWVDNWNKDFKVKEGPEFDGWI</sequence>
<feature type="domain" description="F-box" evidence="1">
    <location>
        <begin position="2"/>
        <end position="47"/>
    </location>
</feature>
<dbReference type="Pfam" id="PF00646">
    <property type="entry name" value="F-box"/>
    <property type="match status" value="1"/>
</dbReference>
<organism evidence="2 3">
    <name type="scientific">Magnusiomyces paraingens</name>
    <dbReference type="NCBI Taxonomy" id="2606893"/>
    <lineage>
        <taxon>Eukaryota</taxon>
        <taxon>Fungi</taxon>
        <taxon>Dikarya</taxon>
        <taxon>Ascomycota</taxon>
        <taxon>Saccharomycotina</taxon>
        <taxon>Dipodascomycetes</taxon>
        <taxon>Dipodascales</taxon>
        <taxon>Dipodascaceae</taxon>
        <taxon>Magnusiomyces</taxon>
    </lineage>
</organism>
<reference evidence="2 3" key="1">
    <citation type="submission" date="2019-09" db="EMBL/GenBank/DDBJ databases">
        <authorList>
            <person name="Brejova B."/>
        </authorList>
    </citation>
    <scope>NUCLEOTIDE SEQUENCE [LARGE SCALE GENOMIC DNA]</scope>
</reference>
<dbReference type="GeneID" id="43579706"/>
<dbReference type="RefSeq" id="XP_031851497.1">
    <property type="nucleotide sequence ID" value="XM_031995606.1"/>
</dbReference>
<keyword evidence="3" id="KW-1185">Reference proteome</keyword>
<dbReference type="SUPFAM" id="SSF52047">
    <property type="entry name" value="RNI-like"/>
    <property type="match status" value="1"/>
</dbReference>
<evidence type="ECO:0000313" key="3">
    <source>
        <dbReference type="Proteomes" id="UP000398389"/>
    </source>
</evidence>
<gene>
    <name evidence="2" type="ORF">SAPINGB_P000883</name>
</gene>
<dbReference type="AlphaFoldDB" id="A0A5E8B4M6"/>
<evidence type="ECO:0000313" key="2">
    <source>
        <dbReference type="EMBL" id="VVT45772.1"/>
    </source>
</evidence>
<accession>A0A5E8B4M6</accession>
<evidence type="ECO:0000259" key="1">
    <source>
        <dbReference type="PROSITE" id="PS50181"/>
    </source>
</evidence>
<dbReference type="PROSITE" id="PS50181">
    <property type="entry name" value="FBOX"/>
    <property type="match status" value="1"/>
</dbReference>
<dbReference type="Proteomes" id="UP000398389">
    <property type="component" value="Unassembled WGS sequence"/>
</dbReference>
<protein>
    <recommendedName>
        <fullName evidence="1">F-box domain-containing protein</fullName>
    </recommendedName>
</protein>
<proteinExistence type="predicted"/>